<dbReference type="EMBL" id="JARQZJ010000069">
    <property type="protein sequence ID" value="KAK9881451.1"/>
    <property type="molecule type" value="Genomic_DNA"/>
</dbReference>
<sequence length="178" mass="18128">MFCEMCKISLLILSTFFTLSVGYPGQFYDSTHGLNPGSYSGGGGNSFGAAQYKVVESYAEPGEGLSNFGNDHQGAESHQGGGSSEVADYHHGVSVVGLGNQQKGPTFDLTKHGGGAHQGVFGGSFVASAKYGGHDDGSTGGGHGSHYTSIGGLGGHGEQTALLVASISDGGQNEQYHH</sequence>
<evidence type="ECO:0000256" key="2">
    <source>
        <dbReference type="SAM" id="SignalP"/>
    </source>
</evidence>
<accession>A0AAW1UKX1</accession>
<feature type="signal peptide" evidence="2">
    <location>
        <begin position="1"/>
        <end position="22"/>
    </location>
</feature>
<keyword evidence="4" id="KW-1185">Reference proteome</keyword>
<dbReference type="AlphaFoldDB" id="A0AAW1UKX1"/>
<protein>
    <submittedName>
        <fullName evidence="3">Uncharacterized protein</fullName>
    </submittedName>
</protein>
<evidence type="ECO:0000256" key="1">
    <source>
        <dbReference type="SAM" id="MobiDB-lite"/>
    </source>
</evidence>
<organism evidence="3 4">
    <name type="scientific">Henosepilachna vigintioctopunctata</name>
    <dbReference type="NCBI Taxonomy" id="420089"/>
    <lineage>
        <taxon>Eukaryota</taxon>
        <taxon>Metazoa</taxon>
        <taxon>Ecdysozoa</taxon>
        <taxon>Arthropoda</taxon>
        <taxon>Hexapoda</taxon>
        <taxon>Insecta</taxon>
        <taxon>Pterygota</taxon>
        <taxon>Neoptera</taxon>
        <taxon>Endopterygota</taxon>
        <taxon>Coleoptera</taxon>
        <taxon>Polyphaga</taxon>
        <taxon>Cucujiformia</taxon>
        <taxon>Coccinelloidea</taxon>
        <taxon>Coccinellidae</taxon>
        <taxon>Epilachninae</taxon>
        <taxon>Epilachnini</taxon>
        <taxon>Henosepilachna</taxon>
    </lineage>
</organism>
<keyword evidence="2" id="KW-0732">Signal</keyword>
<name>A0AAW1UKX1_9CUCU</name>
<evidence type="ECO:0000313" key="3">
    <source>
        <dbReference type="EMBL" id="KAK9881451.1"/>
    </source>
</evidence>
<comment type="caution">
    <text evidence="3">The sequence shown here is derived from an EMBL/GenBank/DDBJ whole genome shotgun (WGS) entry which is preliminary data.</text>
</comment>
<proteinExistence type="predicted"/>
<feature type="region of interest" description="Disordered" evidence="1">
    <location>
        <begin position="63"/>
        <end position="84"/>
    </location>
</feature>
<dbReference type="Proteomes" id="UP001431783">
    <property type="component" value="Unassembled WGS sequence"/>
</dbReference>
<gene>
    <name evidence="3" type="ORF">WA026_016337</name>
</gene>
<reference evidence="3 4" key="1">
    <citation type="submission" date="2023-03" db="EMBL/GenBank/DDBJ databases">
        <title>Genome insight into feeding habits of ladybird beetles.</title>
        <authorList>
            <person name="Li H.-S."/>
            <person name="Huang Y.-H."/>
            <person name="Pang H."/>
        </authorList>
    </citation>
    <scope>NUCLEOTIDE SEQUENCE [LARGE SCALE GENOMIC DNA]</scope>
    <source>
        <strain evidence="3">SYSU_2023b</strain>
        <tissue evidence="3">Whole body</tissue>
    </source>
</reference>
<evidence type="ECO:0000313" key="4">
    <source>
        <dbReference type="Proteomes" id="UP001431783"/>
    </source>
</evidence>
<feature type="chain" id="PRO_5043475191" evidence="2">
    <location>
        <begin position="23"/>
        <end position="178"/>
    </location>
</feature>